<dbReference type="PANTHER" id="PTHR31649:SF11">
    <property type="entry name" value="PROTEIN UNZIPPED"/>
    <property type="match status" value="1"/>
</dbReference>
<accession>A0A6A4VUY5</accession>
<protein>
    <submittedName>
        <fullName evidence="1">Uncharacterized protein</fullName>
    </submittedName>
</protein>
<dbReference type="InterPro" id="IPR006616">
    <property type="entry name" value="DM9_repeat"/>
</dbReference>
<keyword evidence="2" id="KW-1185">Reference proteome</keyword>
<dbReference type="PANTHER" id="PTHR31649">
    <property type="entry name" value="AGAP009604-PA"/>
    <property type="match status" value="1"/>
</dbReference>
<dbReference type="AlphaFoldDB" id="A0A6A4VUY5"/>
<gene>
    <name evidence="1" type="ORF">FJT64_008547</name>
</gene>
<reference evidence="1 2" key="1">
    <citation type="submission" date="2019-07" db="EMBL/GenBank/DDBJ databases">
        <title>Draft genome assembly of a fouling barnacle, Amphibalanus amphitrite (Darwin, 1854): The first reference genome for Thecostraca.</title>
        <authorList>
            <person name="Kim W."/>
        </authorList>
    </citation>
    <scope>NUCLEOTIDE SEQUENCE [LARGE SCALE GENOMIC DNA]</scope>
    <source>
        <strain evidence="1">SNU_AA5</strain>
        <tissue evidence="1">Soma without cirri and trophi</tissue>
    </source>
</reference>
<name>A0A6A4VUY5_AMPAM</name>
<dbReference type="Pfam" id="PF11901">
    <property type="entry name" value="DM9"/>
    <property type="match status" value="1"/>
</dbReference>
<sequence>MFPASDDPILNPDLQWAPGSAGSVPDGAVEVDGAYVGRAHHDQGVIVGPVVCAESCCMIGYCGEQFNKDEYEVLLEPTDGRRLRWEPCDGSNMPEGAVEAGYLCSGHKLYVTRAKKDDKFIIGHMNTTHCVCCIPYQGASCDCTDFQVLVVYSV</sequence>
<evidence type="ECO:0000313" key="1">
    <source>
        <dbReference type="EMBL" id="KAF0293718.1"/>
    </source>
</evidence>
<dbReference type="OrthoDB" id="2142040at2759"/>
<comment type="caution">
    <text evidence="1">The sequence shown here is derived from an EMBL/GenBank/DDBJ whole genome shotgun (WGS) entry which is preliminary data.</text>
</comment>
<dbReference type="Proteomes" id="UP000440578">
    <property type="component" value="Unassembled WGS sequence"/>
</dbReference>
<organism evidence="1 2">
    <name type="scientific">Amphibalanus amphitrite</name>
    <name type="common">Striped barnacle</name>
    <name type="synonym">Balanus amphitrite</name>
    <dbReference type="NCBI Taxonomy" id="1232801"/>
    <lineage>
        <taxon>Eukaryota</taxon>
        <taxon>Metazoa</taxon>
        <taxon>Ecdysozoa</taxon>
        <taxon>Arthropoda</taxon>
        <taxon>Crustacea</taxon>
        <taxon>Multicrustacea</taxon>
        <taxon>Cirripedia</taxon>
        <taxon>Thoracica</taxon>
        <taxon>Thoracicalcarea</taxon>
        <taxon>Balanomorpha</taxon>
        <taxon>Balanoidea</taxon>
        <taxon>Balanidae</taxon>
        <taxon>Amphibalaninae</taxon>
        <taxon>Amphibalanus</taxon>
    </lineage>
</organism>
<dbReference type="SMART" id="SM00696">
    <property type="entry name" value="DM9"/>
    <property type="match status" value="2"/>
</dbReference>
<dbReference type="EMBL" id="VIIS01001728">
    <property type="protein sequence ID" value="KAF0293718.1"/>
    <property type="molecule type" value="Genomic_DNA"/>
</dbReference>
<evidence type="ECO:0000313" key="2">
    <source>
        <dbReference type="Proteomes" id="UP000440578"/>
    </source>
</evidence>
<proteinExistence type="predicted"/>